<accession>A0A0L8H007</accession>
<evidence type="ECO:0000313" key="1">
    <source>
        <dbReference type="EMBL" id="KOF82532.1"/>
    </source>
</evidence>
<name>A0A0L8H007_OCTBM</name>
<proteinExistence type="predicted"/>
<sequence>MYVCVCVRIHVPCVCDFFFFCVKSFQDVFLTLITILFNFDPHTLVKYPLILRVTICETEYFICCGLSENTSLNTETFRSTS</sequence>
<reference evidence="1" key="1">
    <citation type="submission" date="2015-07" db="EMBL/GenBank/DDBJ databases">
        <title>MeaNS - Measles Nucleotide Surveillance Program.</title>
        <authorList>
            <person name="Tran T."/>
            <person name="Druce J."/>
        </authorList>
    </citation>
    <scope>NUCLEOTIDE SEQUENCE</scope>
    <source>
        <strain evidence="1">UCB-OBI-ISO-001</strain>
        <tissue evidence="1">Gonad</tissue>
    </source>
</reference>
<gene>
    <name evidence="1" type="ORF">OCBIM_22025204mg</name>
</gene>
<organism evidence="1">
    <name type="scientific">Octopus bimaculoides</name>
    <name type="common">California two-spotted octopus</name>
    <dbReference type="NCBI Taxonomy" id="37653"/>
    <lineage>
        <taxon>Eukaryota</taxon>
        <taxon>Metazoa</taxon>
        <taxon>Spiralia</taxon>
        <taxon>Lophotrochozoa</taxon>
        <taxon>Mollusca</taxon>
        <taxon>Cephalopoda</taxon>
        <taxon>Coleoidea</taxon>
        <taxon>Octopodiformes</taxon>
        <taxon>Octopoda</taxon>
        <taxon>Incirrata</taxon>
        <taxon>Octopodidae</taxon>
        <taxon>Octopus</taxon>
    </lineage>
</organism>
<protein>
    <submittedName>
        <fullName evidence="1">Uncharacterized protein</fullName>
    </submittedName>
</protein>
<dbReference type="AlphaFoldDB" id="A0A0L8H007"/>
<dbReference type="EMBL" id="KQ419727">
    <property type="protein sequence ID" value="KOF82532.1"/>
    <property type="molecule type" value="Genomic_DNA"/>
</dbReference>